<dbReference type="InterPro" id="IPR001789">
    <property type="entry name" value="Sig_transdc_resp-reg_receiver"/>
</dbReference>
<dbReference type="InterPro" id="IPR018062">
    <property type="entry name" value="HTH_AraC-typ_CS"/>
</dbReference>
<keyword evidence="2" id="KW-0963">Cytoplasm</keyword>
<keyword evidence="4" id="KW-0902">Two-component regulatory system</keyword>
<evidence type="ECO:0000256" key="6">
    <source>
        <dbReference type="ARBA" id="ARBA00023125"/>
    </source>
</evidence>
<keyword evidence="7" id="KW-0804">Transcription</keyword>
<dbReference type="SMART" id="SM00342">
    <property type="entry name" value="HTH_ARAC"/>
    <property type="match status" value="1"/>
</dbReference>
<dbReference type="InterPro" id="IPR009057">
    <property type="entry name" value="Homeodomain-like_sf"/>
</dbReference>
<evidence type="ECO:0000256" key="8">
    <source>
        <dbReference type="PROSITE-ProRule" id="PRU00169"/>
    </source>
</evidence>
<dbReference type="PANTHER" id="PTHR42713:SF3">
    <property type="entry name" value="TRANSCRIPTIONAL REGULATORY PROTEIN HPTR"/>
    <property type="match status" value="1"/>
</dbReference>
<evidence type="ECO:0000256" key="4">
    <source>
        <dbReference type="ARBA" id="ARBA00023012"/>
    </source>
</evidence>
<keyword evidence="6" id="KW-0238">DNA-binding</keyword>
<evidence type="ECO:0000256" key="1">
    <source>
        <dbReference type="ARBA" id="ARBA00004496"/>
    </source>
</evidence>
<evidence type="ECO:0000256" key="2">
    <source>
        <dbReference type="ARBA" id="ARBA00022490"/>
    </source>
</evidence>
<dbReference type="PROSITE" id="PS50110">
    <property type="entry name" value="RESPONSE_REGULATORY"/>
    <property type="match status" value="1"/>
</dbReference>
<feature type="domain" description="Response regulatory" evidence="10">
    <location>
        <begin position="3"/>
        <end position="120"/>
    </location>
</feature>
<dbReference type="PANTHER" id="PTHR42713">
    <property type="entry name" value="HISTIDINE KINASE-RELATED"/>
    <property type="match status" value="1"/>
</dbReference>
<name>A0ABT7LBC4_9BACI</name>
<evidence type="ECO:0000256" key="5">
    <source>
        <dbReference type="ARBA" id="ARBA00023015"/>
    </source>
</evidence>
<dbReference type="InterPro" id="IPR011006">
    <property type="entry name" value="CheY-like_superfamily"/>
</dbReference>
<dbReference type="CDD" id="cd17536">
    <property type="entry name" value="REC_YesN-like"/>
    <property type="match status" value="1"/>
</dbReference>
<evidence type="ECO:0000313" key="12">
    <source>
        <dbReference type="Proteomes" id="UP001235343"/>
    </source>
</evidence>
<organism evidence="11 12">
    <name type="scientific">Aquibacillus rhizosphaerae</name>
    <dbReference type="NCBI Taxonomy" id="3051431"/>
    <lineage>
        <taxon>Bacteria</taxon>
        <taxon>Bacillati</taxon>
        <taxon>Bacillota</taxon>
        <taxon>Bacilli</taxon>
        <taxon>Bacillales</taxon>
        <taxon>Bacillaceae</taxon>
        <taxon>Aquibacillus</taxon>
    </lineage>
</organism>
<dbReference type="InterPro" id="IPR018060">
    <property type="entry name" value="HTH_AraC"/>
</dbReference>
<dbReference type="SMART" id="SM00448">
    <property type="entry name" value="REC"/>
    <property type="match status" value="1"/>
</dbReference>
<comment type="caution">
    <text evidence="11">The sequence shown here is derived from an EMBL/GenBank/DDBJ whole genome shotgun (WGS) entry which is preliminary data.</text>
</comment>
<dbReference type="InterPro" id="IPR020449">
    <property type="entry name" value="Tscrpt_reg_AraC-type_HTH"/>
</dbReference>
<dbReference type="PROSITE" id="PS01124">
    <property type="entry name" value="HTH_ARAC_FAMILY_2"/>
    <property type="match status" value="1"/>
</dbReference>
<feature type="domain" description="HTH araC/xylS-type" evidence="9">
    <location>
        <begin position="436"/>
        <end position="534"/>
    </location>
</feature>
<evidence type="ECO:0000256" key="7">
    <source>
        <dbReference type="ARBA" id="ARBA00023163"/>
    </source>
</evidence>
<dbReference type="Pfam" id="PF12833">
    <property type="entry name" value="HTH_18"/>
    <property type="match status" value="1"/>
</dbReference>
<protein>
    <submittedName>
        <fullName evidence="11">Helix-turn-helix domain-containing protein</fullName>
    </submittedName>
</protein>
<accession>A0ABT7LBC4</accession>
<dbReference type="EMBL" id="JASTZU010000063">
    <property type="protein sequence ID" value="MDL4843167.1"/>
    <property type="molecule type" value="Genomic_DNA"/>
</dbReference>
<reference evidence="11 12" key="1">
    <citation type="submission" date="2023-06" db="EMBL/GenBank/DDBJ databases">
        <title>Aquibacillus rhizosphaerae LR5S19.</title>
        <authorList>
            <person name="Sun J.-Q."/>
        </authorList>
    </citation>
    <scope>NUCLEOTIDE SEQUENCE [LARGE SCALE GENOMIC DNA]</scope>
    <source>
        <strain evidence="11 12">LR5S19</strain>
    </source>
</reference>
<keyword evidence="5" id="KW-0805">Transcription regulation</keyword>
<dbReference type="RefSeq" id="WP_285934464.1">
    <property type="nucleotide sequence ID" value="NZ_JASTZU010000063.1"/>
</dbReference>
<dbReference type="Pfam" id="PF00072">
    <property type="entry name" value="Response_reg"/>
    <property type="match status" value="1"/>
</dbReference>
<dbReference type="InterPro" id="IPR051552">
    <property type="entry name" value="HptR"/>
</dbReference>
<sequence>MYKVMLVDDDYPALEFLTEMIEWESLDLELQSTHENGASALAYALEDMPDILITDIGMPKMDGLELTEKMKEQKADLQVAILSCHSEFQYAQKALKLDVQDYLLKDTLDPEDLTRLLLTIKKKLETEHQSSLKQVKLQHVVNKSKHLAKDKFFRELIYQSPQTKHDWCYRDNFSGFKLEKRFYIPILCFLENYKSQKSTYASEDTFQFAVQNVVEEIFENCHIKATHFNFERNKSFILYPYQDSLKMDNYGDVVGVLTKIQDALNSYLNVSVSFLLGDHRDPEELQFEITNLLAAKRQRFYMKNCVILKINDVEEQYSKDLFAYYDEATVELRNLIFQKQVNHIDPFVTKWLQFMKENAFPPELVKEWVLKLLLELKVKLKALQYFQSSFNMEIIHQEILSMETIHELRIWLIDCLKSALNLANEALYSSKNKEILEACVYVSMNIEKKLCLDEVANHLFLNSSYFSRLFKKEVGKTFVDYVKTMKMERAKELLDQTADSVGKVCERLGYDNQSYFIKLFKNYTGITPSDYRGNNVCHSK</sequence>
<keyword evidence="12" id="KW-1185">Reference proteome</keyword>
<dbReference type="SUPFAM" id="SSF52172">
    <property type="entry name" value="CheY-like"/>
    <property type="match status" value="1"/>
</dbReference>
<dbReference type="Gene3D" id="1.10.10.60">
    <property type="entry name" value="Homeodomain-like"/>
    <property type="match status" value="2"/>
</dbReference>
<gene>
    <name evidence="11" type="ORF">QQS35_22260</name>
</gene>
<dbReference type="PRINTS" id="PR00032">
    <property type="entry name" value="HTHARAC"/>
</dbReference>
<evidence type="ECO:0000313" key="11">
    <source>
        <dbReference type="EMBL" id="MDL4843167.1"/>
    </source>
</evidence>
<dbReference type="SUPFAM" id="SSF46689">
    <property type="entry name" value="Homeodomain-like"/>
    <property type="match status" value="2"/>
</dbReference>
<feature type="modified residue" description="4-aspartylphosphate" evidence="8">
    <location>
        <position position="55"/>
    </location>
</feature>
<keyword evidence="3 8" id="KW-0597">Phosphoprotein</keyword>
<proteinExistence type="predicted"/>
<dbReference type="Proteomes" id="UP001235343">
    <property type="component" value="Unassembled WGS sequence"/>
</dbReference>
<dbReference type="Gene3D" id="3.40.50.2300">
    <property type="match status" value="1"/>
</dbReference>
<evidence type="ECO:0000256" key="3">
    <source>
        <dbReference type="ARBA" id="ARBA00022553"/>
    </source>
</evidence>
<evidence type="ECO:0000259" key="9">
    <source>
        <dbReference type="PROSITE" id="PS01124"/>
    </source>
</evidence>
<evidence type="ECO:0000259" key="10">
    <source>
        <dbReference type="PROSITE" id="PS50110"/>
    </source>
</evidence>
<comment type="subcellular location">
    <subcellularLocation>
        <location evidence="1">Cytoplasm</location>
    </subcellularLocation>
</comment>
<dbReference type="PROSITE" id="PS00041">
    <property type="entry name" value="HTH_ARAC_FAMILY_1"/>
    <property type="match status" value="1"/>
</dbReference>